<comment type="subcellular location">
    <subcellularLocation>
        <location evidence="1">Periplasm</location>
    </subcellularLocation>
</comment>
<dbReference type="PANTHER" id="PTHR30024:SF42">
    <property type="entry name" value="ALIPHATIC SULFONATES-BINDING PROTEIN-RELATED"/>
    <property type="match status" value="1"/>
</dbReference>
<keyword evidence="4" id="KW-0732">Signal</keyword>
<dbReference type="CDD" id="cd13557">
    <property type="entry name" value="PBP2_SsuA"/>
    <property type="match status" value="1"/>
</dbReference>
<dbReference type="InterPro" id="IPR010067">
    <property type="entry name" value="ABC_SsuA_sub-bd"/>
</dbReference>
<dbReference type="PANTHER" id="PTHR30024">
    <property type="entry name" value="ALIPHATIC SULFONATES-BINDING PROTEIN-RELATED"/>
    <property type="match status" value="1"/>
</dbReference>
<dbReference type="OrthoDB" id="286202at2"/>
<dbReference type="NCBIfam" id="TIGR01728">
    <property type="entry name" value="SsuA_fam"/>
    <property type="match status" value="1"/>
</dbReference>
<keyword evidence="3" id="KW-0813">Transport</keyword>
<keyword evidence="10" id="KW-1185">Reference proteome</keyword>
<dbReference type="InterPro" id="IPR006311">
    <property type="entry name" value="TAT_signal"/>
</dbReference>
<dbReference type="InterPro" id="IPR015168">
    <property type="entry name" value="SsuA/THI5"/>
</dbReference>
<dbReference type="PROSITE" id="PS51318">
    <property type="entry name" value="TAT"/>
    <property type="match status" value="1"/>
</dbReference>
<dbReference type="AlphaFoldDB" id="A0A1N6I180"/>
<evidence type="ECO:0000256" key="5">
    <source>
        <dbReference type="ARBA" id="ARBA00055538"/>
    </source>
</evidence>
<comment type="similarity">
    <text evidence="2">Belongs to the bacterial solute-binding protein SsuA/TauA family.</text>
</comment>
<evidence type="ECO:0000313" key="9">
    <source>
        <dbReference type="EMBL" id="SIO25699.1"/>
    </source>
</evidence>
<evidence type="ECO:0000256" key="3">
    <source>
        <dbReference type="ARBA" id="ARBA00022448"/>
    </source>
</evidence>
<dbReference type="FunFam" id="3.40.190.10:FF:000050">
    <property type="entry name" value="Sulfonate ABC transporter substrate-binding protein"/>
    <property type="match status" value="1"/>
</dbReference>
<dbReference type="GO" id="GO:0042626">
    <property type="term" value="F:ATPase-coupled transmembrane transporter activity"/>
    <property type="evidence" value="ECO:0007669"/>
    <property type="project" value="InterPro"/>
</dbReference>
<evidence type="ECO:0000256" key="1">
    <source>
        <dbReference type="ARBA" id="ARBA00004418"/>
    </source>
</evidence>
<dbReference type="Proteomes" id="UP000185151">
    <property type="component" value="Unassembled WGS sequence"/>
</dbReference>
<proteinExistence type="inferred from homology"/>
<evidence type="ECO:0000256" key="7">
    <source>
        <dbReference type="SAM" id="Phobius"/>
    </source>
</evidence>
<dbReference type="Gene3D" id="3.40.190.10">
    <property type="entry name" value="Periplasmic binding protein-like II"/>
    <property type="match status" value="2"/>
</dbReference>
<organism evidence="9 10">
    <name type="scientific">Paraburkholderia phenazinium</name>
    <dbReference type="NCBI Taxonomy" id="60549"/>
    <lineage>
        <taxon>Bacteria</taxon>
        <taxon>Pseudomonadati</taxon>
        <taxon>Pseudomonadota</taxon>
        <taxon>Betaproteobacteria</taxon>
        <taxon>Burkholderiales</taxon>
        <taxon>Burkholderiaceae</taxon>
        <taxon>Paraburkholderia</taxon>
    </lineage>
</organism>
<dbReference type="SUPFAM" id="SSF53850">
    <property type="entry name" value="Periplasmic binding protein-like II"/>
    <property type="match status" value="1"/>
</dbReference>
<comment type="function">
    <text evidence="5">Part of a binding-protein-dependent transport system for aliphatic sulfonates. Putative binding protein.</text>
</comment>
<dbReference type="Pfam" id="PF09084">
    <property type="entry name" value="NMT1"/>
    <property type="match status" value="1"/>
</dbReference>
<accession>A0A1N6I180</accession>
<dbReference type="SMART" id="SM00062">
    <property type="entry name" value="PBPb"/>
    <property type="match status" value="1"/>
</dbReference>
<dbReference type="NCBIfam" id="NF008588">
    <property type="entry name" value="PRK11553.1"/>
    <property type="match status" value="1"/>
</dbReference>
<protein>
    <recommendedName>
        <fullName evidence="6">Putative aliphatic sulfonates-binding protein</fullName>
    </recommendedName>
</protein>
<dbReference type="InterPro" id="IPR001638">
    <property type="entry name" value="Solute-binding_3/MltF_N"/>
</dbReference>
<evidence type="ECO:0000256" key="6">
    <source>
        <dbReference type="ARBA" id="ARBA00070228"/>
    </source>
</evidence>
<gene>
    <name evidence="9" type="ORF">SAMN05444165_1730</name>
</gene>
<evidence type="ECO:0000256" key="4">
    <source>
        <dbReference type="ARBA" id="ARBA00022729"/>
    </source>
</evidence>
<evidence type="ECO:0000259" key="8">
    <source>
        <dbReference type="SMART" id="SM00062"/>
    </source>
</evidence>
<keyword evidence="7" id="KW-0472">Membrane</keyword>
<dbReference type="GO" id="GO:0016020">
    <property type="term" value="C:membrane"/>
    <property type="evidence" value="ECO:0007669"/>
    <property type="project" value="InterPro"/>
</dbReference>
<dbReference type="EMBL" id="FSRU01000001">
    <property type="protein sequence ID" value="SIO25699.1"/>
    <property type="molecule type" value="Genomic_DNA"/>
</dbReference>
<feature type="transmembrane region" description="Helical" evidence="7">
    <location>
        <begin position="21"/>
        <end position="44"/>
    </location>
</feature>
<evidence type="ECO:0000313" key="10">
    <source>
        <dbReference type="Proteomes" id="UP000185151"/>
    </source>
</evidence>
<dbReference type="RefSeq" id="WP_074295279.1">
    <property type="nucleotide sequence ID" value="NZ_FSRU01000001.1"/>
</dbReference>
<dbReference type="GO" id="GO:0042597">
    <property type="term" value="C:periplasmic space"/>
    <property type="evidence" value="ECO:0007669"/>
    <property type="project" value="UniProtKB-SubCell"/>
</dbReference>
<reference evidence="9 10" key="1">
    <citation type="submission" date="2016-11" db="EMBL/GenBank/DDBJ databases">
        <authorList>
            <person name="Jaros S."/>
            <person name="Januszkiewicz K."/>
            <person name="Wedrychowicz H."/>
        </authorList>
    </citation>
    <scope>NUCLEOTIDE SEQUENCE [LARGE SCALE GENOMIC DNA]</scope>
    <source>
        <strain evidence="9 10">GAS95</strain>
    </source>
</reference>
<keyword evidence="7" id="KW-0812">Transmembrane</keyword>
<keyword evidence="7" id="KW-1133">Transmembrane helix</keyword>
<sequence length="342" mass="36222">MASSDHSTPGAQPVDSSRRTLLKAAGALAVGTGAVMAGGAGALLSSSSALAQGNAKTLRIGFQKYGNFVVLKARGSLEKRLAQQGVGVQWLEFPAGPQLLEGLNAGAVDVGTVGETPPIFAQAGGVDFVYIANEPPAPKGEALVVQQDSPIRTVADLRGKKVALNRGSNVHYLLVKALQRAGLAYTDIQPIYLTPADARAAFVQRSVDAWVIWDPYLAAIQRQANARVLTNAEGIVRNTQYYVSSRKFADAQPQVLHTLLDELNQVDQWGRNNVSAVAAQLSPLVGLDTATLELALGRAGYGVQPITDATLAYQQEIADTFTELKLIPKKLTVADARWNTVG</sequence>
<feature type="domain" description="Solute-binding protein family 3/N-terminal" evidence="8">
    <location>
        <begin position="57"/>
        <end position="273"/>
    </location>
</feature>
<evidence type="ECO:0000256" key="2">
    <source>
        <dbReference type="ARBA" id="ARBA00010742"/>
    </source>
</evidence>
<name>A0A1N6I180_9BURK</name>